<accession>A0A8R1YXF6</accession>
<organism evidence="1 2">
    <name type="scientific">Pristionchus pacificus</name>
    <name type="common">Parasitic nematode worm</name>
    <dbReference type="NCBI Taxonomy" id="54126"/>
    <lineage>
        <taxon>Eukaryota</taxon>
        <taxon>Metazoa</taxon>
        <taxon>Ecdysozoa</taxon>
        <taxon>Nematoda</taxon>
        <taxon>Chromadorea</taxon>
        <taxon>Rhabditida</taxon>
        <taxon>Rhabditina</taxon>
        <taxon>Diplogasteromorpha</taxon>
        <taxon>Diplogasteroidea</taxon>
        <taxon>Neodiplogasteridae</taxon>
        <taxon>Pristionchus</taxon>
    </lineage>
</organism>
<name>A0A2A6CQ02_PRIPA</name>
<dbReference type="AlphaFoldDB" id="A0A2A6CQ02"/>
<proteinExistence type="predicted"/>
<accession>A0A2A6CQ02</accession>
<dbReference type="EnsemblMetazoa" id="PPA41757.1">
    <property type="protein sequence ID" value="PPA41757.1"/>
    <property type="gene ID" value="WBGene00280126"/>
</dbReference>
<reference evidence="1" key="2">
    <citation type="submission" date="2022-06" db="UniProtKB">
        <authorList>
            <consortium name="EnsemblMetazoa"/>
        </authorList>
    </citation>
    <scope>IDENTIFICATION</scope>
    <source>
        <strain evidence="1">PS312</strain>
    </source>
</reference>
<evidence type="ECO:0000313" key="1">
    <source>
        <dbReference type="EnsemblMetazoa" id="PPA41757.1"/>
    </source>
</evidence>
<sequence>MSSFKFNDNTNEWENENECISHTPQMQKFKQQYSVESFDHSETTQEATQEISWSSRGKTLVQKFVHKII</sequence>
<keyword evidence="2" id="KW-1185">Reference proteome</keyword>
<gene>
    <name evidence="1" type="primary">WBGene00280126</name>
</gene>
<evidence type="ECO:0000313" key="2">
    <source>
        <dbReference type="Proteomes" id="UP000005239"/>
    </source>
</evidence>
<dbReference type="Proteomes" id="UP000005239">
    <property type="component" value="Unassembled WGS sequence"/>
</dbReference>
<reference evidence="2" key="1">
    <citation type="journal article" date="2008" name="Nat. Genet.">
        <title>The Pristionchus pacificus genome provides a unique perspective on nematode lifestyle and parasitism.</title>
        <authorList>
            <person name="Dieterich C."/>
            <person name="Clifton S.W."/>
            <person name="Schuster L.N."/>
            <person name="Chinwalla A."/>
            <person name="Delehaunty K."/>
            <person name="Dinkelacker I."/>
            <person name="Fulton L."/>
            <person name="Fulton R."/>
            <person name="Godfrey J."/>
            <person name="Minx P."/>
            <person name="Mitreva M."/>
            <person name="Roeseler W."/>
            <person name="Tian H."/>
            <person name="Witte H."/>
            <person name="Yang S.P."/>
            <person name="Wilson R.K."/>
            <person name="Sommer R.J."/>
        </authorList>
    </citation>
    <scope>NUCLEOTIDE SEQUENCE [LARGE SCALE GENOMIC DNA]</scope>
    <source>
        <strain evidence="2">PS312</strain>
    </source>
</reference>
<protein>
    <submittedName>
        <fullName evidence="1">Uncharacterized protein</fullName>
    </submittedName>
</protein>